<comment type="caution">
    <text evidence="1">The sequence shown here is derived from an EMBL/GenBank/DDBJ whole genome shotgun (WGS) entry which is preliminary data.</text>
</comment>
<reference evidence="1 2" key="1">
    <citation type="submission" date="2017-07" db="EMBL/GenBank/DDBJ databases">
        <title>A draft genome sequence of Komagataeibacter swingsii LMG 22125.</title>
        <authorList>
            <person name="Skraban J."/>
            <person name="Cleenwerck I."/>
            <person name="Vandamme P."/>
            <person name="Trcek J."/>
        </authorList>
    </citation>
    <scope>NUCLEOTIDE SEQUENCE [LARGE SCALE GENOMIC DNA]</scope>
    <source>
        <strain evidence="1 2">LMG 22125</strain>
    </source>
</reference>
<organism evidence="1 2">
    <name type="scientific">Komagataeibacter swingsii</name>
    <dbReference type="NCBI Taxonomy" id="215220"/>
    <lineage>
        <taxon>Bacteria</taxon>
        <taxon>Pseudomonadati</taxon>
        <taxon>Pseudomonadota</taxon>
        <taxon>Alphaproteobacteria</taxon>
        <taxon>Acetobacterales</taxon>
        <taxon>Acetobacteraceae</taxon>
        <taxon>Komagataeibacter</taxon>
    </lineage>
</organism>
<dbReference type="EMBL" id="NKUB01000027">
    <property type="protein sequence ID" value="PYD68604.1"/>
    <property type="molecule type" value="Genomic_DNA"/>
</dbReference>
<evidence type="ECO:0000313" key="2">
    <source>
        <dbReference type="Proteomes" id="UP000247371"/>
    </source>
</evidence>
<keyword evidence="2" id="KW-1185">Reference proteome</keyword>
<protein>
    <submittedName>
        <fullName evidence="1">Aromatic ring-cleaving dioxygenase</fullName>
    </submittedName>
</protein>
<dbReference type="Pfam" id="PF08883">
    <property type="entry name" value="DOPA_dioxygen"/>
    <property type="match status" value="1"/>
</dbReference>
<evidence type="ECO:0000313" key="1">
    <source>
        <dbReference type="EMBL" id="PYD68604.1"/>
    </source>
</evidence>
<dbReference type="GO" id="GO:0051213">
    <property type="term" value="F:dioxygenase activity"/>
    <property type="evidence" value="ECO:0007669"/>
    <property type="project" value="UniProtKB-KW"/>
</dbReference>
<dbReference type="InterPro" id="IPR014980">
    <property type="entry name" value="DOPA_dioxygen"/>
</dbReference>
<proteinExistence type="predicted"/>
<gene>
    <name evidence="1" type="ORF">CFR76_14295</name>
</gene>
<accession>A0A2V4RI41</accession>
<name>A0A2V4RI41_9PROT</name>
<dbReference type="PANTHER" id="PTHR36423:SF2">
    <property type="entry name" value="AFR070WP"/>
    <property type="match status" value="1"/>
</dbReference>
<keyword evidence="1" id="KW-0223">Dioxygenase</keyword>
<dbReference type="PANTHER" id="PTHR36423">
    <property type="entry name" value="AFR070WP"/>
    <property type="match status" value="1"/>
</dbReference>
<dbReference type="Proteomes" id="UP000247371">
    <property type="component" value="Unassembled WGS sequence"/>
</dbReference>
<dbReference type="Gene3D" id="3.30.70.1240">
    <property type="entry name" value="DOPA-like domains"/>
    <property type="match status" value="1"/>
</dbReference>
<keyword evidence="1" id="KW-0560">Oxidoreductase</keyword>
<dbReference type="SUPFAM" id="SSF143410">
    <property type="entry name" value="DOPA-like"/>
    <property type="match status" value="1"/>
</dbReference>
<dbReference type="AlphaFoldDB" id="A0A2V4RI41"/>
<dbReference type="InterPro" id="IPR023389">
    <property type="entry name" value="DOPA-like_sf"/>
</dbReference>
<dbReference type="RefSeq" id="WP_110557615.1">
    <property type="nucleotide sequence ID" value="NZ_NKUB01000027.1"/>
</dbReference>
<sequence length="142" mass="15892">MTDQTTAPRTLAEITSFHAHVYFDDPATRDVAARLRDEIAARFPVRLGRWHEVAVGPHVAPMYQVAFGPDLFARLVPWLMLNHNGLSILIHPGTANPRRDHLRDSMWIGRPRALLSDRLAEHTFEPDGVGEINTQPDGTAVV</sequence>